<dbReference type="EMBL" id="NBBI01000001">
    <property type="protein sequence ID" value="OWK34091.1"/>
    <property type="molecule type" value="Genomic_DNA"/>
</dbReference>
<keyword evidence="2" id="KW-1185">Reference proteome</keyword>
<evidence type="ECO:0000313" key="2">
    <source>
        <dbReference type="Proteomes" id="UP000197290"/>
    </source>
</evidence>
<dbReference type="AlphaFoldDB" id="A0A245ZWH3"/>
<sequence length="97" mass="10557">MDAETARAITAIKEVLIDQQNEITRLTARESLHHMIILRLLNLGAMGGLPPELAASVERAIDGSMKLAMASGEPEAVEDLVELLRGSLDQPAAWKPW</sequence>
<protein>
    <submittedName>
        <fullName evidence="1">Uncharacterized protein</fullName>
    </submittedName>
</protein>
<organism evidence="1 2">
    <name type="scientific">Sphingomonas dokdonensis</name>
    <dbReference type="NCBI Taxonomy" id="344880"/>
    <lineage>
        <taxon>Bacteria</taxon>
        <taxon>Pseudomonadati</taxon>
        <taxon>Pseudomonadota</taxon>
        <taxon>Alphaproteobacteria</taxon>
        <taxon>Sphingomonadales</taxon>
        <taxon>Sphingomonadaceae</taxon>
        <taxon>Sphingomonas</taxon>
    </lineage>
</organism>
<comment type="caution">
    <text evidence="1">The sequence shown here is derived from an EMBL/GenBank/DDBJ whole genome shotgun (WGS) entry which is preliminary data.</text>
</comment>
<proteinExistence type="predicted"/>
<reference evidence="1 2" key="1">
    <citation type="submission" date="2017-03" db="EMBL/GenBank/DDBJ databases">
        <title>Genome sequence of Sphingomonas dokdonensis DSM 21029.</title>
        <authorList>
            <person name="Poehlein A."/>
            <person name="Wuebbeler J.H."/>
            <person name="Steinbuechel A."/>
            <person name="Daniel R."/>
        </authorList>
    </citation>
    <scope>NUCLEOTIDE SEQUENCE [LARGE SCALE GENOMIC DNA]</scope>
    <source>
        <strain evidence="1 2">DSM 21029</strain>
    </source>
</reference>
<evidence type="ECO:0000313" key="1">
    <source>
        <dbReference type="EMBL" id="OWK34091.1"/>
    </source>
</evidence>
<name>A0A245ZWH3_9SPHN</name>
<accession>A0A245ZWH3</accession>
<gene>
    <name evidence="1" type="ORF">SPDO_09820</name>
</gene>
<dbReference type="Proteomes" id="UP000197290">
    <property type="component" value="Unassembled WGS sequence"/>
</dbReference>